<keyword evidence="2" id="KW-1185">Reference proteome</keyword>
<dbReference type="EMBL" id="RMBX01000004">
    <property type="protein sequence ID" value="RPD41472.1"/>
    <property type="molecule type" value="Genomic_DNA"/>
</dbReference>
<name>A0A3N4MC64_9BACT</name>
<protein>
    <submittedName>
        <fullName evidence="1">Uncharacterized protein</fullName>
    </submittedName>
</protein>
<reference evidence="2" key="1">
    <citation type="submission" date="2018-11" db="EMBL/GenBank/DDBJ databases">
        <title>Chitinophaga lutea sp.nov., isolate from arsenic contaminated soil.</title>
        <authorList>
            <person name="Zong Y."/>
        </authorList>
    </citation>
    <scope>NUCLEOTIDE SEQUENCE [LARGE SCALE GENOMIC DNA]</scope>
    <source>
        <strain evidence="2">YLT18</strain>
    </source>
</reference>
<dbReference type="OrthoDB" id="880927at2"/>
<dbReference type="Proteomes" id="UP000279089">
    <property type="component" value="Unassembled WGS sequence"/>
</dbReference>
<proteinExistence type="predicted"/>
<gene>
    <name evidence="1" type="ORF">EG028_09130</name>
</gene>
<comment type="caution">
    <text evidence="1">The sequence shown here is derived from an EMBL/GenBank/DDBJ whole genome shotgun (WGS) entry which is preliminary data.</text>
</comment>
<evidence type="ECO:0000313" key="1">
    <source>
        <dbReference type="EMBL" id="RPD41472.1"/>
    </source>
</evidence>
<sequence length="189" mass="20291">MANINKNLLVKGARGNVGKQFVYRRHGNNTIIGSMPTVNPDAAPSEEQAEARELFSAANAYAQGAISSADLKKEYQRKAPPGKSAFNMAMRDFMKPPVVKKINTSEYNGTPGSKISIHAKDDFRVAEVKVGIYTADGTLLEEGNAILNPINRLLWTYTATVANASPAGSVIRAMATDLPGNTALLEILV</sequence>
<accession>A0A3N4MC64</accession>
<dbReference type="AlphaFoldDB" id="A0A3N4MC64"/>
<dbReference type="RefSeq" id="WP_120516230.1">
    <property type="nucleotide sequence ID" value="NZ_QXZY01000005.1"/>
</dbReference>
<organism evidence="1 2">
    <name type="scientific">Chitinophaga barathri</name>
    <dbReference type="NCBI Taxonomy" id="1647451"/>
    <lineage>
        <taxon>Bacteria</taxon>
        <taxon>Pseudomonadati</taxon>
        <taxon>Bacteroidota</taxon>
        <taxon>Chitinophagia</taxon>
        <taxon>Chitinophagales</taxon>
        <taxon>Chitinophagaceae</taxon>
        <taxon>Chitinophaga</taxon>
    </lineage>
</organism>
<evidence type="ECO:0000313" key="2">
    <source>
        <dbReference type="Proteomes" id="UP000279089"/>
    </source>
</evidence>